<dbReference type="EMBL" id="LSSN01003480">
    <property type="protein sequence ID" value="OMJ13451.1"/>
    <property type="molecule type" value="Genomic_DNA"/>
</dbReference>
<keyword evidence="3" id="KW-1185">Reference proteome</keyword>
<feature type="transmembrane region" description="Helical" evidence="1">
    <location>
        <begin position="64"/>
        <end position="87"/>
    </location>
</feature>
<sequence length="110" mass="11918">MNTRSQPGFGFEPLANRFPPSAPACYPAYSFQSPMLNSAENSQASVRSVHIQPNQAYGFMLPNALSLTASTSIIAPTAIVFLLLNLFNPPPLHLPQILLEDTGLEESRSS</sequence>
<evidence type="ECO:0000313" key="3">
    <source>
        <dbReference type="Proteomes" id="UP000187283"/>
    </source>
</evidence>
<evidence type="ECO:0000313" key="2">
    <source>
        <dbReference type="EMBL" id="OMJ13451.1"/>
    </source>
</evidence>
<keyword evidence="1" id="KW-0812">Transmembrane</keyword>
<protein>
    <submittedName>
        <fullName evidence="2">Uncharacterized protein</fullName>
    </submittedName>
</protein>
<dbReference type="Proteomes" id="UP000187283">
    <property type="component" value="Unassembled WGS sequence"/>
</dbReference>
<keyword evidence="1" id="KW-0472">Membrane</keyword>
<comment type="caution">
    <text evidence="2">The sequence shown here is derived from an EMBL/GenBank/DDBJ whole genome shotgun (WGS) entry which is preliminary data.</text>
</comment>
<gene>
    <name evidence="2" type="ORF">AYI70_g8488</name>
</gene>
<dbReference type="AlphaFoldDB" id="A0A1R1XFP9"/>
<evidence type="ECO:0000256" key="1">
    <source>
        <dbReference type="SAM" id="Phobius"/>
    </source>
</evidence>
<organism evidence="2 3">
    <name type="scientific">Smittium culicis</name>
    <dbReference type="NCBI Taxonomy" id="133412"/>
    <lineage>
        <taxon>Eukaryota</taxon>
        <taxon>Fungi</taxon>
        <taxon>Fungi incertae sedis</taxon>
        <taxon>Zoopagomycota</taxon>
        <taxon>Kickxellomycotina</taxon>
        <taxon>Harpellomycetes</taxon>
        <taxon>Harpellales</taxon>
        <taxon>Legeriomycetaceae</taxon>
        <taxon>Smittium</taxon>
    </lineage>
</organism>
<proteinExistence type="predicted"/>
<name>A0A1R1XFP9_9FUNG</name>
<accession>A0A1R1XFP9</accession>
<reference evidence="2 3" key="1">
    <citation type="submission" date="2017-01" db="EMBL/GenBank/DDBJ databases">
        <authorList>
            <person name="Mah S.A."/>
            <person name="Swanson W.J."/>
            <person name="Moy G.W."/>
            <person name="Vacquier V.D."/>
        </authorList>
    </citation>
    <scope>NUCLEOTIDE SEQUENCE [LARGE SCALE GENOMIC DNA]</scope>
    <source>
        <strain evidence="2 3">GSMNP</strain>
    </source>
</reference>
<keyword evidence="1" id="KW-1133">Transmembrane helix</keyword>